<feature type="transmembrane region" description="Helical" evidence="7">
    <location>
        <begin position="34"/>
        <end position="56"/>
    </location>
</feature>
<dbReference type="InterPro" id="IPR038377">
    <property type="entry name" value="Na/Glc_symporter_sf"/>
</dbReference>
<dbReference type="Gene3D" id="1.20.1730.10">
    <property type="entry name" value="Sodium/glucose cotransporter"/>
    <property type="match status" value="1"/>
</dbReference>
<evidence type="ECO:0000256" key="6">
    <source>
        <dbReference type="RuleBase" id="RU362091"/>
    </source>
</evidence>
<comment type="caution">
    <text evidence="8">The sequence shown here is derived from an EMBL/GenBank/DDBJ whole genome shotgun (WGS) entry which is preliminary data.</text>
</comment>
<organism evidence="8 9">
    <name type="scientific">Staphylococcus argensis</name>
    <dbReference type="NCBI Taxonomy" id="1607738"/>
    <lineage>
        <taxon>Bacteria</taxon>
        <taxon>Bacillati</taxon>
        <taxon>Bacillota</taxon>
        <taxon>Bacilli</taxon>
        <taxon>Bacillales</taxon>
        <taxon>Staphylococcaceae</taxon>
        <taxon>Staphylococcus</taxon>
    </lineage>
</organism>
<protein>
    <submittedName>
        <fullName evidence="8">Solute:sodium symporter family transporter</fullName>
    </submittedName>
</protein>
<feature type="transmembrane region" description="Helical" evidence="7">
    <location>
        <begin position="242"/>
        <end position="262"/>
    </location>
</feature>
<name>A0A2K4FCG0_9STAP</name>
<feature type="transmembrane region" description="Helical" evidence="7">
    <location>
        <begin position="404"/>
        <end position="429"/>
    </location>
</feature>
<dbReference type="PANTHER" id="PTHR11819">
    <property type="entry name" value="SOLUTE CARRIER FAMILY 5"/>
    <property type="match status" value="1"/>
</dbReference>
<feature type="transmembrane region" description="Helical" evidence="7">
    <location>
        <begin position="76"/>
        <end position="94"/>
    </location>
</feature>
<evidence type="ECO:0000256" key="2">
    <source>
        <dbReference type="ARBA" id="ARBA00006434"/>
    </source>
</evidence>
<dbReference type="PROSITE" id="PS50283">
    <property type="entry name" value="NA_SOLUT_SYMP_3"/>
    <property type="match status" value="1"/>
</dbReference>
<dbReference type="RefSeq" id="WP_103371987.1">
    <property type="nucleotide sequence ID" value="NZ_CBCRVO010000002.1"/>
</dbReference>
<feature type="transmembrane region" description="Helical" evidence="7">
    <location>
        <begin position="120"/>
        <end position="141"/>
    </location>
</feature>
<feature type="transmembrane region" description="Helical" evidence="7">
    <location>
        <begin position="161"/>
        <end position="180"/>
    </location>
</feature>
<keyword evidence="9" id="KW-1185">Reference proteome</keyword>
<dbReference type="GO" id="GO:0005412">
    <property type="term" value="F:D-glucose:sodium symporter activity"/>
    <property type="evidence" value="ECO:0007669"/>
    <property type="project" value="TreeGrafter"/>
</dbReference>
<keyword evidence="3 7" id="KW-0812">Transmembrane</keyword>
<feature type="transmembrane region" description="Helical" evidence="7">
    <location>
        <begin position="283"/>
        <end position="310"/>
    </location>
</feature>
<comment type="similarity">
    <text evidence="2 6">Belongs to the sodium:solute symporter (SSF) (TC 2.A.21) family.</text>
</comment>
<feature type="transmembrane region" description="Helical" evidence="7">
    <location>
        <begin position="436"/>
        <end position="456"/>
    </location>
</feature>
<keyword evidence="4 7" id="KW-1133">Transmembrane helix</keyword>
<dbReference type="PANTHER" id="PTHR11819:SF195">
    <property type="entry name" value="SODIUM_GLUCOSE COTRANSPORTER 4"/>
    <property type="match status" value="1"/>
</dbReference>
<reference evidence="8 9" key="1">
    <citation type="submission" date="2017-08" db="EMBL/GenBank/DDBJ databases">
        <title>Draft genome sequences of 64 type strains of genus Staph aureus.</title>
        <authorList>
            <person name="Cole K."/>
            <person name="Golubchik T."/>
            <person name="Russell J."/>
            <person name="Foster D."/>
            <person name="Llewelyn M."/>
            <person name="Wilson D."/>
            <person name="Crook D."/>
            <person name="Paul J."/>
        </authorList>
    </citation>
    <scope>NUCLEOTIDE SEQUENCE [LARGE SCALE GENOMIC DNA]</scope>
    <source>
        <strain evidence="8 9">DSM 29875</strain>
    </source>
</reference>
<dbReference type="EMBL" id="PPPX01000011">
    <property type="protein sequence ID" value="POA09052.1"/>
    <property type="molecule type" value="Genomic_DNA"/>
</dbReference>
<dbReference type="AlphaFoldDB" id="A0A2K4FCG0"/>
<dbReference type="OrthoDB" id="9814523at2"/>
<feature type="transmembrane region" description="Helical" evidence="7">
    <location>
        <begin position="503"/>
        <end position="523"/>
    </location>
</feature>
<evidence type="ECO:0000256" key="4">
    <source>
        <dbReference type="ARBA" id="ARBA00022989"/>
    </source>
</evidence>
<dbReference type="NCBIfam" id="NF007790">
    <property type="entry name" value="PRK10484.1"/>
    <property type="match status" value="1"/>
</dbReference>
<dbReference type="NCBIfam" id="TIGR00813">
    <property type="entry name" value="sss"/>
    <property type="match status" value="1"/>
</dbReference>
<evidence type="ECO:0000256" key="5">
    <source>
        <dbReference type="ARBA" id="ARBA00023136"/>
    </source>
</evidence>
<keyword evidence="5 7" id="KW-0472">Membrane</keyword>
<accession>A0A2K4FCG0</accession>
<comment type="subcellular location">
    <subcellularLocation>
        <location evidence="1">Membrane</location>
        <topology evidence="1">Multi-pass membrane protein</topology>
    </subcellularLocation>
</comment>
<proteinExistence type="inferred from homology"/>
<gene>
    <name evidence="8" type="ORF">CD039_08705</name>
</gene>
<feature type="transmembrane region" description="Helical" evidence="7">
    <location>
        <begin position="462"/>
        <end position="482"/>
    </location>
</feature>
<feature type="transmembrane region" description="Helical" evidence="7">
    <location>
        <begin position="375"/>
        <end position="398"/>
    </location>
</feature>
<feature type="transmembrane region" description="Helical" evidence="7">
    <location>
        <begin position="192"/>
        <end position="212"/>
    </location>
</feature>
<dbReference type="Proteomes" id="UP000242712">
    <property type="component" value="Unassembled WGS sequence"/>
</dbReference>
<evidence type="ECO:0000313" key="8">
    <source>
        <dbReference type="EMBL" id="POA09052.1"/>
    </source>
</evidence>
<evidence type="ECO:0000256" key="7">
    <source>
        <dbReference type="SAM" id="Phobius"/>
    </source>
</evidence>
<evidence type="ECO:0000256" key="3">
    <source>
        <dbReference type="ARBA" id="ARBA00022692"/>
    </source>
</evidence>
<dbReference type="InterPro" id="IPR001734">
    <property type="entry name" value="Na/solute_symporter"/>
</dbReference>
<sequence length="530" mass="58159">MNWISIILFIIVVGGVSVYAYVRSKRVNTDNTDGFFMGGRSLTGFTVASTIIMTNLSTEQIVSQNGQSYSVGMEVMAWEVTAAVAVVLLAWVFLPKYLRYGVTTISEFLEMRYDGFTKKLVSILFIITYVLSFLPVVLYSGSLVFNKMFHVSDYLGVSNNTAVIIISSVIGIIGIIYLFVGGLSLSAFSDTLYGIALIIGGLAITILGLGHLGNGNFLHGFDHIVQHTPEKLNGWGAVDSSVVPWPTLFFGMFFNNLFFWCGNQMIVQKALAAKNLKESQKGAIYLSLFKVFGPIFTVIPGVIAFNMFGSHISTSDNAFPKLLSTVLPDWAYGLFGAVIFGAILSSFVGSLNSTSTLFTLDFYKPLVGRKASDKHVAIVGHIATVLIGAIVVIIAPLISLFPSGLYAVVQQFNGIYSMPLLVLILVGFFAKRTSKLGAKVALITHIVLYGALTYFLPHVHYLYFFSVLFFVDLIIIMIFNKLKPSDHFDLKANYAKVDMTPWKYRYIAGAIVLLLVVLSYVIFSPIGLAK</sequence>
<dbReference type="GO" id="GO:0005886">
    <property type="term" value="C:plasma membrane"/>
    <property type="evidence" value="ECO:0007669"/>
    <property type="project" value="TreeGrafter"/>
</dbReference>
<feature type="transmembrane region" description="Helical" evidence="7">
    <location>
        <begin position="330"/>
        <end position="363"/>
    </location>
</feature>
<dbReference type="CDD" id="cd10328">
    <property type="entry name" value="SLC5sbd_YidK"/>
    <property type="match status" value="1"/>
</dbReference>
<dbReference type="GeneID" id="98298427"/>
<evidence type="ECO:0000313" key="9">
    <source>
        <dbReference type="Proteomes" id="UP000242712"/>
    </source>
</evidence>
<dbReference type="Pfam" id="PF00474">
    <property type="entry name" value="SSF"/>
    <property type="match status" value="1"/>
</dbReference>
<evidence type="ECO:0000256" key="1">
    <source>
        <dbReference type="ARBA" id="ARBA00004141"/>
    </source>
</evidence>
<feature type="transmembrane region" description="Helical" evidence="7">
    <location>
        <begin position="6"/>
        <end position="22"/>
    </location>
</feature>